<evidence type="ECO:0000259" key="6">
    <source>
        <dbReference type="PROSITE" id="PS50011"/>
    </source>
</evidence>
<dbReference type="InterPro" id="IPR000719">
    <property type="entry name" value="Prot_kinase_dom"/>
</dbReference>
<evidence type="ECO:0000256" key="2">
    <source>
        <dbReference type="ARBA" id="ARBA00022679"/>
    </source>
</evidence>
<dbReference type="Gene3D" id="3.30.200.20">
    <property type="entry name" value="Phosphorylase Kinase, domain 1"/>
    <property type="match status" value="1"/>
</dbReference>
<keyword evidence="8" id="KW-1185">Reference proteome</keyword>
<evidence type="ECO:0000256" key="4">
    <source>
        <dbReference type="ARBA" id="ARBA00022777"/>
    </source>
</evidence>
<dbReference type="SMART" id="SM00220">
    <property type="entry name" value="S_TKc"/>
    <property type="match status" value="1"/>
</dbReference>
<dbReference type="Pfam" id="PF00069">
    <property type="entry name" value="Pkinase"/>
    <property type="match status" value="1"/>
</dbReference>
<name>A0AAV7JK85_9METZ</name>
<comment type="caution">
    <text evidence="7">The sequence shown here is derived from an EMBL/GenBank/DDBJ whole genome shotgun (WGS) entry which is preliminary data.</text>
</comment>
<dbReference type="InterPro" id="IPR011009">
    <property type="entry name" value="Kinase-like_dom_sf"/>
</dbReference>
<evidence type="ECO:0000313" key="7">
    <source>
        <dbReference type="EMBL" id="KAI6649103.1"/>
    </source>
</evidence>
<dbReference type="InterPro" id="IPR050117">
    <property type="entry name" value="MAPK"/>
</dbReference>
<dbReference type="PROSITE" id="PS50011">
    <property type="entry name" value="PROTEIN_KINASE_DOM"/>
    <property type="match status" value="1"/>
</dbReference>
<sequence>MANRTLKSQSSLEERIIGNTEFYKTKVAIPHSQSRFYEFVVKKRYQNLEYISEGSQGAVVFAKDVLTGDNVAIKRIELTPNYLKFNYREVEFLSRVEHENIITVKDIFTPVMRQSEMSYFYIVMEFMEGTLSMIETELGLEHIKKIVGEMIYAVHYLHENNIMHRDLKPGNIGIDDESNVKLLDFGLANFDSNNKKTKKIVTRSYRAPELWLGLDYDKKIDMWSVGCILAELCVGKSIFKVDEKDLNDDRHLNKICEILGCPDFASVYPKLSEDSLKRLSTFPQYQIAELDNILSTNQLCKEGGENLKNLLKGLLEFDPHKRLSAEEALNHPFFDGYFKDQIELNRECPIHTFTCPENSYSELEQMLWEKIQENQQN</sequence>
<accession>A0AAV7JK85</accession>
<evidence type="ECO:0000256" key="3">
    <source>
        <dbReference type="ARBA" id="ARBA00022741"/>
    </source>
</evidence>
<dbReference type="Proteomes" id="UP001165289">
    <property type="component" value="Unassembled WGS sequence"/>
</dbReference>
<organism evidence="7 8">
    <name type="scientific">Oopsacas minuta</name>
    <dbReference type="NCBI Taxonomy" id="111878"/>
    <lineage>
        <taxon>Eukaryota</taxon>
        <taxon>Metazoa</taxon>
        <taxon>Porifera</taxon>
        <taxon>Hexactinellida</taxon>
        <taxon>Hexasterophora</taxon>
        <taxon>Lyssacinosida</taxon>
        <taxon>Leucopsacidae</taxon>
        <taxon>Oopsacas</taxon>
    </lineage>
</organism>
<keyword evidence="4" id="KW-0418">Kinase</keyword>
<proteinExistence type="predicted"/>
<dbReference type="Gene3D" id="1.10.510.10">
    <property type="entry name" value="Transferase(Phosphotransferase) domain 1"/>
    <property type="match status" value="1"/>
</dbReference>
<evidence type="ECO:0000256" key="5">
    <source>
        <dbReference type="ARBA" id="ARBA00022840"/>
    </source>
</evidence>
<dbReference type="EMBL" id="JAKMXF010000322">
    <property type="protein sequence ID" value="KAI6649103.1"/>
    <property type="molecule type" value="Genomic_DNA"/>
</dbReference>
<keyword evidence="2" id="KW-0808">Transferase</keyword>
<keyword evidence="1" id="KW-0723">Serine/threonine-protein kinase</keyword>
<gene>
    <name evidence="7" type="ORF">LOD99_6824</name>
</gene>
<dbReference type="GO" id="GO:0004674">
    <property type="term" value="F:protein serine/threonine kinase activity"/>
    <property type="evidence" value="ECO:0007669"/>
    <property type="project" value="UniProtKB-KW"/>
</dbReference>
<dbReference type="SUPFAM" id="SSF56112">
    <property type="entry name" value="Protein kinase-like (PK-like)"/>
    <property type="match status" value="1"/>
</dbReference>
<protein>
    <recommendedName>
        <fullName evidence="6">Protein kinase domain-containing protein</fullName>
    </recommendedName>
</protein>
<evidence type="ECO:0000313" key="8">
    <source>
        <dbReference type="Proteomes" id="UP001165289"/>
    </source>
</evidence>
<dbReference type="PANTHER" id="PTHR24055">
    <property type="entry name" value="MITOGEN-ACTIVATED PROTEIN KINASE"/>
    <property type="match status" value="1"/>
</dbReference>
<keyword evidence="3" id="KW-0547">Nucleotide-binding</keyword>
<dbReference type="AlphaFoldDB" id="A0AAV7JK85"/>
<dbReference type="FunFam" id="1.10.510.10:FF:000624">
    <property type="entry name" value="Mitogen-activated protein kinase"/>
    <property type="match status" value="1"/>
</dbReference>
<dbReference type="GO" id="GO:0005524">
    <property type="term" value="F:ATP binding"/>
    <property type="evidence" value="ECO:0007669"/>
    <property type="project" value="UniProtKB-KW"/>
</dbReference>
<feature type="domain" description="Protein kinase" evidence="6">
    <location>
        <begin position="45"/>
        <end position="334"/>
    </location>
</feature>
<reference evidence="7 8" key="1">
    <citation type="journal article" date="2023" name="BMC Biol.">
        <title>The compact genome of the sponge Oopsacas minuta (Hexactinellida) is lacking key metazoan core genes.</title>
        <authorList>
            <person name="Santini S."/>
            <person name="Schenkelaars Q."/>
            <person name="Jourda C."/>
            <person name="Duchesne M."/>
            <person name="Belahbib H."/>
            <person name="Rocher C."/>
            <person name="Selva M."/>
            <person name="Riesgo A."/>
            <person name="Vervoort M."/>
            <person name="Leys S.P."/>
            <person name="Kodjabachian L."/>
            <person name="Le Bivic A."/>
            <person name="Borchiellini C."/>
            <person name="Claverie J.M."/>
            <person name="Renard E."/>
        </authorList>
    </citation>
    <scope>NUCLEOTIDE SEQUENCE [LARGE SCALE GENOMIC DNA]</scope>
    <source>
        <strain evidence="7">SPO-2</strain>
    </source>
</reference>
<keyword evidence="5" id="KW-0067">ATP-binding</keyword>
<evidence type="ECO:0000256" key="1">
    <source>
        <dbReference type="ARBA" id="ARBA00022527"/>
    </source>
</evidence>